<organism evidence="10 11">
    <name type="scientific">Megamonas hypermegale</name>
    <dbReference type="NCBI Taxonomy" id="158847"/>
    <lineage>
        <taxon>Bacteria</taxon>
        <taxon>Bacillati</taxon>
        <taxon>Bacillota</taxon>
        <taxon>Negativicutes</taxon>
        <taxon>Selenomonadales</taxon>
        <taxon>Selenomonadaceae</taxon>
        <taxon>Megamonas</taxon>
    </lineage>
</organism>
<evidence type="ECO:0000256" key="3">
    <source>
        <dbReference type="ARBA" id="ARBA00022670"/>
    </source>
</evidence>
<evidence type="ECO:0000256" key="5">
    <source>
        <dbReference type="ARBA" id="ARBA00022825"/>
    </source>
</evidence>
<keyword evidence="5" id="KW-0720">Serine protease</keyword>
<evidence type="ECO:0000256" key="1">
    <source>
        <dbReference type="ARBA" id="ARBA00010233"/>
    </source>
</evidence>
<dbReference type="Gene3D" id="3.40.50.10740">
    <property type="entry name" value="Class I glutamine amidotransferase-like"/>
    <property type="match status" value="1"/>
</dbReference>
<dbReference type="InterPro" id="IPR040449">
    <property type="entry name" value="Peptidase_S66_N"/>
</dbReference>
<gene>
    <name evidence="10" type="ORF">NCTC10571_01791</name>
</gene>
<name>A0A378NVD1_9FIRM</name>
<feature type="signal peptide" evidence="7">
    <location>
        <begin position="1"/>
        <end position="26"/>
    </location>
</feature>
<feature type="active site" description="Charge relay system" evidence="6">
    <location>
        <position position="308"/>
    </location>
</feature>
<dbReference type="PIRSF" id="PIRSF028757">
    <property type="entry name" value="LD-carboxypeptidase"/>
    <property type="match status" value="1"/>
</dbReference>
<reference evidence="10 11" key="1">
    <citation type="submission" date="2018-06" db="EMBL/GenBank/DDBJ databases">
        <authorList>
            <consortium name="Pathogen Informatics"/>
            <person name="Doyle S."/>
        </authorList>
    </citation>
    <scope>NUCLEOTIDE SEQUENCE [LARGE SCALE GENOMIC DNA]</scope>
    <source>
        <strain evidence="10 11">NCTC10571</strain>
    </source>
</reference>
<evidence type="ECO:0000313" key="10">
    <source>
        <dbReference type="EMBL" id="STY71629.1"/>
    </source>
</evidence>
<dbReference type="RefSeq" id="WP_115151903.1">
    <property type="nucleotide sequence ID" value="NZ_UGPP01000001.1"/>
</dbReference>
<feature type="chain" id="PRO_5016754985" evidence="7">
    <location>
        <begin position="27"/>
        <end position="340"/>
    </location>
</feature>
<dbReference type="InterPro" id="IPR027478">
    <property type="entry name" value="LdcA_N"/>
</dbReference>
<sequence>MKNYFKYFLSICFIIGLCLHSEFVFAESLKGNALKQGDCIGIVAPASGIEDMNIANAINKLQNWGYNVKLSPNLYQQSGYLAGSDQMRADDLNNFFADDEVDAILCLRGGYGSGRILDLLNYEMIKQHPKMVIGYSDITALHMALIKKADLVPVHGAMVIDINDNGYNYTDNQLKLGLANESLGVNNEFVLPSNHKLKVLKEGYAKGKIIGGNLSVLAFLSGSEYQPNGENSILFIEEVGEDSYVIDRCFQQLWQSGVLKQVKGLIIGNMRRCEPTEPTQFDYSVMQVIKQYADKANIPVVYDMPVGHGEINGFLPLNVEITLDANTSNPQIIFNESYVK</sequence>
<evidence type="ECO:0000313" key="11">
    <source>
        <dbReference type="Proteomes" id="UP000255234"/>
    </source>
</evidence>
<dbReference type="SUPFAM" id="SSF52317">
    <property type="entry name" value="Class I glutamine amidotransferase-like"/>
    <property type="match status" value="1"/>
</dbReference>
<evidence type="ECO:0000256" key="4">
    <source>
        <dbReference type="ARBA" id="ARBA00022801"/>
    </source>
</evidence>
<accession>A0A378NVD1</accession>
<dbReference type="InterPro" id="IPR040921">
    <property type="entry name" value="Peptidase_S66C"/>
</dbReference>
<dbReference type="EMBL" id="UGPP01000001">
    <property type="protein sequence ID" value="STY71629.1"/>
    <property type="molecule type" value="Genomic_DNA"/>
</dbReference>
<dbReference type="PANTHER" id="PTHR30237">
    <property type="entry name" value="MURAMOYLTETRAPEPTIDE CARBOXYPEPTIDASE"/>
    <property type="match status" value="1"/>
</dbReference>
<evidence type="ECO:0000256" key="6">
    <source>
        <dbReference type="PIRSR" id="PIRSR028757-1"/>
    </source>
</evidence>
<evidence type="ECO:0000256" key="7">
    <source>
        <dbReference type="SAM" id="SignalP"/>
    </source>
</evidence>
<evidence type="ECO:0000259" key="8">
    <source>
        <dbReference type="Pfam" id="PF02016"/>
    </source>
</evidence>
<feature type="active site" description="Nucleophile" evidence="6">
    <location>
        <position position="136"/>
    </location>
</feature>
<feature type="domain" description="LD-carboxypeptidase C-terminal" evidence="9">
    <location>
        <begin position="206"/>
        <end position="323"/>
    </location>
</feature>
<dbReference type="SUPFAM" id="SSF141986">
    <property type="entry name" value="LD-carboxypeptidase A C-terminal domain-like"/>
    <property type="match status" value="1"/>
</dbReference>
<dbReference type="GO" id="GO:0006508">
    <property type="term" value="P:proteolysis"/>
    <property type="evidence" value="ECO:0007669"/>
    <property type="project" value="UniProtKB-KW"/>
</dbReference>
<feature type="domain" description="LD-carboxypeptidase N-terminal" evidence="8">
    <location>
        <begin position="40"/>
        <end position="156"/>
    </location>
</feature>
<dbReference type="CDD" id="cd07025">
    <property type="entry name" value="Peptidase_S66"/>
    <property type="match status" value="1"/>
</dbReference>
<keyword evidence="7" id="KW-0732">Signal</keyword>
<keyword evidence="3" id="KW-0645">Protease</keyword>
<dbReference type="GO" id="GO:0106415">
    <property type="term" value="F:muramoyltetrapeptide carboxypeptidase activity"/>
    <property type="evidence" value="ECO:0007669"/>
    <property type="project" value="UniProtKB-EC"/>
</dbReference>
<dbReference type="GO" id="GO:0008236">
    <property type="term" value="F:serine-type peptidase activity"/>
    <property type="evidence" value="ECO:0007669"/>
    <property type="project" value="UniProtKB-KW"/>
</dbReference>
<protein>
    <submittedName>
        <fullName evidence="10">Murein tetrapeptide carboxypeptidase</fullName>
        <ecNumber evidence="10">3.4.17.13</ecNumber>
    </submittedName>
</protein>
<dbReference type="Pfam" id="PF02016">
    <property type="entry name" value="Peptidase_S66"/>
    <property type="match status" value="1"/>
</dbReference>
<dbReference type="AlphaFoldDB" id="A0A378NVD1"/>
<dbReference type="PANTHER" id="PTHR30237:SF2">
    <property type="entry name" value="MUREIN TETRAPEPTIDE CARBOXYPEPTIDASE"/>
    <property type="match status" value="1"/>
</dbReference>
<feature type="active site" description="Charge relay system" evidence="6">
    <location>
        <position position="237"/>
    </location>
</feature>
<dbReference type="InterPro" id="IPR027461">
    <property type="entry name" value="Carboxypeptidase_A_C_sf"/>
</dbReference>
<keyword evidence="2 10" id="KW-0121">Carboxypeptidase</keyword>
<proteinExistence type="inferred from homology"/>
<keyword evidence="4 10" id="KW-0378">Hydrolase</keyword>
<dbReference type="Gene3D" id="3.50.30.60">
    <property type="entry name" value="LD-carboxypeptidase A C-terminal domain-like"/>
    <property type="match status" value="1"/>
</dbReference>
<dbReference type="EC" id="3.4.17.13" evidence="10"/>
<evidence type="ECO:0000256" key="2">
    <source>
        <dbReference type="ARBA" id="ARBA00022645"/>
    </source>
</evidence>
<evidence type="ECO:0000259" key="9">
    <source>
        <dbReference type="Pfam" id="PF17676"/>
    </source>
</evidence>
<comment type="similarity">
    <text evidence="1">Belongs to the peptidase S66 family.</text>
</comment>
<dbReference type="InterPro" id="IPR029062">
    <property type="entry name" value="Class_I_gatase-like"/>
</dbReference>
<dbReference type="Pfam" id="PF17676">
    <property type="entry name" value="Peptidase_S66C"/>
    <property type="match status" value="1"/>
</dbReference>
<dbReference type="InterPro" id="IPR003507">
    <property type="entry name" value="S66_fam"/>
</dbReference>
<dbReference type="Proteomes" id="UP000255234">
    <property type="component" value="Unassembled WGS sequence"/>
</dbReference>